<dbReference type="Proteomes" id="UP001151760">
    <property type="component" value="Unassembled WGS sequence"/>
</dbReference>
<feature type="compositionally biased region" description="Acidic residues" evidence="1">
    <location>
        <begin position="18"/>
        <end position="33"/>
    </location>
</feature>
<dbReference type="EMBL" id="BQNB010018379">
    <property type="protein sequence ID" value="GJT73740.1"/>
    <property type="molecule type" value="Genomic_DNA"/>
</dbReference>
<feature type="compositionally biased region" description="Acidic residues" evidence="1">
    <location>
        <begin position="43"/>
        <end position="66"/>
    </location>
</feature>
<feature type="region of interest" description="Disordered" evidence="1">
    <location>
        <begin position="1"/>
        <end position="82"/>
    </location>
</feature>
<keyword evidence="3" id="KW-1185">Reference proteome</keyword>
<evidence type="ECO:0000313" key="3">
    <source>
        <dbReference type="Proteomes" id="UP001151760"/>
    </source>
</evidence>
<name>A0ABQ5GEU7_9ASTR</name>
<evidence type="ECO:0000256" key="1">
    <source>
        <dbReference type="SAM" id="MobiDB-lite"/>
    </source>
</evidence>
<sequence>MPAAVLPTANSPWYIPESDLEEDPKEDNDEDPKEDLADYPTDRDEEDEPFGDEADNEDEDDKEEEETHPALADSVPPPPVHRTLARISIPTQGLVPFLSKEEVERFLAIPTPTPSPLTLLSSPYKYHLYHCQIQSCYDPAEGRVTIYFPFTTIYHTLIYQGTYGHDEGCCTIHLHLSTTIRDIITLPIPLPTPSPPLLIPSTDRRADKPEICLPPRKRLCITQGPRYEVGESSSVPRPTGGFRTDYGFVATLDVDIRRDPERDVGYETTDTWDEMLVGMPGAPATDDTELGRRMIEFATMVRQDTDEIYERLDEAQDARAVLSGRLNLLQRDRHSYAYTALLMEREARLSLEAWGWSMAASDTAHSKVMALRTTVLGQQAEIAALRASDHARQA</sequence>
<reference evidence="2" key="1">
    <citation type="journal article" date="2022" name="Int. J. Mol. Sci.">
        <title>Draft Genome of Tanacetum Coccineum: Genomic Comparison of Closely Related Tanacetum-Family Plants.</title>
        <authorList>
            <person name="Yamashiro T."/>
            <person name="Shiraishi A."/>
            <person name="Nakayama K."/>
            <person name="Satake H."/>
        </authorList>
    </citation>
    <scope>NUCLEOTIDE SEQUENCE</scope>
</reference>
<organism evidence="2 3">
    <name type="scientific">Tanacetum coccineum</name>
    <dbReference type="NCBI Taxonomy" id="301880"/>
    <lineage>
        <taxon>Eukaryota</taxon>
        <taxon>Viridiplantae</taxon>
        <taxon>Streptophyta</taxon>
        <taxon>Embryophyta</taxon>
        <taxon>Tracheophyta</taxon>
        <taxon>Spermatophyta</taxon>
        <taxon>Magnoliopsida</taxon>
        <taxon>eudicotyledons</taxon>
        <taxon>Gunneridae</taxon>
        <taxon>Pentapetalae</taxon>
        <taxon>asterids</taxon>
        <taxon>campanulids</taxon>
        <taxon>Asterales</taxon>
        <taxon>Asteraceae</taxon>
        <taxon>Asteroideae</taxon>
        <taxon>Anthemideae</taxon>
        <taxon>Anthemidinae</taxon>
        <taxon>Tanacetum</taxon>
    </lineage>
</organism>
<accession>A0ABQ5GEU7</accession>
<protein>
    <submittedName>
        <fullName evidence="2">Uncharacterized protein</fullName>
    </submittedName>
</protein>
<gene>
    <name evidence="2" type="ORF">Tco_1033026</name>
</gene>
<comment type="caution">
    <text evidence="2">The sequence shown here is derived from an EMBL/GenBank/DDBJ whole genome shotgun (WGS) entry which is preliminary data.</text>
</comment>
<evidence type="ECO:0000313" key="2">
    <source>
        <dbReference type="EMBL" id="GJT73740.1"/>
    </source>
</evidence>
<proteinExistence type="predicted"/>
<reference evidence="2" key="2">
    <citation type="submission" date="2022-01" db="EMBL/GenBank/DDBJ databases">
        <authorList>
            <person name="Yamashiro T."/>
            <person name="Shiraishi A."/>
            <person name="Satake H."/>
            <person name="Nakayama K."/>
        </authorList>
    </citation>
    <scope>NUCLEOTIDE SEQUENCE</scope>
</reference>